<sequence>MFTDKDSFKKVFSESLIGELGRPLEEATGADVYKILSGLIREYAGKDWAATNQNYKLQQEKQVYYFSMEFLIGRLLGSNLLNLGILDMVREGLSELGWNLEEIEEQESDAGLGNGGLGRLAACFLDSLASRQYAGHGCGIRYKYGLFEQKIIDGDQVELPDYWLQKGNEWEVRRADKSVEVRFWGRVDTRYEEGRWVFETQDYEAVSAVPYDVPVIGYGHHHVNTLRLWSAESTMITRKNVASKHDDYYKFLSYNRSVESISEFLYPDDSQYEGKLLRLKQQYFLCSAGLQSILRTFEKLGLPYTSLPDKIALHINDTHPTLLIPELMRILIDEQQMSWDEAWDITNRTVSYTNHTTLSEALEKWPTSMVKDLLPRVFMIIEEIDRRFCSLLLAEDPSNTDRVSHMAILGNDQVRMAHLAIVGSYSVNGVAALHTEILKKREMKSFYDQFPERFNNKTNGITHRRWLIHANPKLKQLISSTIGDKWITEPTDLLRLQDYASDSGFQTQIHQIKQHNKINLAAYIEEKNGVKVDPNSIFDVQVKRLHGYKRQLLNVLHIIHLYHEIRENPSMDRVPRTFIFGAKAAPSYYLAKRVIKLINVVADVVNNDPLVNDKMKVVFLENYSVSLAEKIIPAADLSEQISTASKEASGTGNMKFMMNGALTIGTMDGANVEMHESLGDDNMFIFGLRSDEVLDYYQHGGYDARAIYHQDPRVQRVLEDLVQEGPFSSAHRDFALIYDSILNHNDEYFVLKDFDSYVSTQLQVEQTYLDRAAWLNKSIMNIAHAGRFASDFTIDQYASEIWRIRPVHELIMK</sequence>
<keyword evidence="4 9" id="KW-0328">Glycosyltransferase</keyword>
<reference evidence="10 11" key="1">
    <citation type="submission" date="2021-03" db="EMBL/GenBank/DDBJ databases">
        <title>Genomic Encyclopedia of Type Strains, Phase IV (KMG-IV): sequencing the most valuable type-strain genomes for metagenomic binning, comparative biology and taxonomic classification.</title>
        <authorList>
            <person name="Goeker M."/>
        </authorList>
    </citation>
    <scope>NUCLEOTIDE SEQUENCE [LARGE SCALE GENOMIC DNA]</scope>
    <source>
        <strain evidence="10 11">DSM 26806</strain>
    </source>
</reference>
<protein>
    <recommendedName>
        <fullName evidence="9">Alpha-1,4 glucan phosphorylase</fullName>
        <ecNumber evidence="9">2.4.1.1</ecNumber>
    </recommendedName>
</protein>
<name>A0ABS4JGS2_9BACL</name>
<dbReference type="PIRSF" id="PIRSF000460">
    <property type="entry name" value="Pprylas_GlgP"/>
    <property type="match status" value="1"/>
</dbReference>
<evidence type="ECO:0000256" key="8">
    <source>
        <dbReference type="ARBA" id="ARBA00025174"/>
    </source>
</evidence>
<evidence type="ECO:0000313" key="11">
    <source>
        <dbReference type="Proteomes" id="UP001519288"/>
    </source>
</evidence>
<dbReference type="Proteomes" id="UP001519288">
    <property type="component" value="Unassembled WGS sequence"/>
</dbReference>
<evidence type="ECO:0000256" key="3">
    <source>
        <dbReference type="ARBA" id="ARBA00006047"/>
    </source>
</evidence>
<keyword evidence="7 9" id="KW-0119">Carbohydrate metabolism</keyword>
<dbReference type="GO" id="GO:0004645">
    <property type="term" value="F:1,4-alpha-oligoglucan phosphorylase activity"/>
    <property type="evidence" value="ECO:0007669"/>
    <property type="project" value="UniProtKB-EC"/>
</dbReference>
<organism evidence="10 11">
    <name type="scientific">Paenibacillus shirakamiensis</name>
    <dbReference type="NCBI Taxonomy" id="1265935"/>
    <lineage>
        <taxon>Bacteria</taxon>
        <taxon>Bacillati</taxon>
        <taxon>Bacillota</taxon>
        <taxon>Bacilli</taxon>
        <taxon>Bacillales</taxon>
        <taxon>Paenibacillaceae</taxon>
        <taxon>Paenibacillus</taxon>
    </lineage>
</organism>
<dbReference type="PANTHER" id="PTHR11468">
    <property type="entry name" value="GLYCOGEN PHOSPHORYLASE"/>
    <property type="match status" value="1"/>
</dbReference>
<dbReference type="InterPro" id="IPR035090">
    <property type="entry name" value="Pyridoxal_P_attach_site"/>
</dbReference>
<dbReference type="CDD" id="cd04300">
    <property type="entry name" value="GT35_Glycogen_Phosphorylase"/>
    <property type="match status" value="1"/>
</dbReference>
<comment type="caution">
    <text evidence="10">The sequence shown here is derived from an EMBL/GenBank/DDBJ whole genome shotgun (WGS) entry which is preliminary data.</text>
</comment>
<dbReference type="SUPFAM" id="SSF53756">
    <property type="entry name" value="UDP-Glycosyltransferase/glycogen phosphorylase"/>
    <property type="match status" value="1"/>
</dbReference>
<dbReference type="NCBIfam" id="TIGR02093">
    <property type="entry name" value="P_ylase"/>
    <property type="match status" value="1"/>
</dbReference>
<evidence type="ECO:0000256" key="2">
    <source>
        <dbReference type="ARBA" id="ARBA00001933"/>
    </source>
</evidence>
<comment type="function">
    <text evidence="9">Allosteric enzyme that catalyzes the rate-limiting step in glycogen catabolism, the phosphorolytic cleavage of glycogen to produce glucose-1-phosphate, and plays a central role in maintaining cellular and organismal glucose homeostasis.</text>
</comment>
<dbReference type="InterPro" id="IPR011833">
    <property type="entry name" value="Glycg_phsphrylas"/>
</dbReference>
<evidence type="ECO:0000256" key="6">
    <source>
        <dbReference type="ARBA" id="ARBA00022898"/>
    </source>
</evidence>
<dbReference type="EMBL" id="JAGGLD010000003">
    <property type="protein sequence ID" value="MBP2000919.1"/>
    <property type="molecule type" value="Genomic_DNA"/>
</dbReference>
<dbReference type="Pfam" id="PF00343">
    <property type="entry name" value="Phosphorylase"/>
    <property type="match status" value="1"/>
</dbReference>
<dbReference type="Gene3D" id="3.40.50.2000">
    <property type="entry name" value="Glycogen Phosphorylase B"/>
    <property type="match status" value="2"/>
</dbReference>
<evidence type="ECO:0000256" key="1">
    <source>
        <dbReference type="ARBA" id="ARBA00001275"/>
    </source>
</evidence>
<dbReference type="PROSITE" id="PS00102">
    <property type="entry name" value="PHOSPHORYLASE"/>
    <property type="match status" value="1"/>
</dbReference>
<proteinExistence type="inferred from homology"/>
<evidence type="ECO:0000256" key="5">
    <source>
        <dbReference type="ARBA" id="ARBA00022679"/>
    </source>
</evidence>
<dbReference type="RefSeq" id="WP_209861509.1">
    <property type="nucleotide sequence ID" value="NZ_JAGGLD010000003.1"/>
</dbReference>
<evidence type="ECO:0000256" key="9">
    <source>
        <dbReference type="RuleBase" id="RU000587"/>
    </source>
</evidence>
<dbReference type="InterPro" id="IPR000811">
    <property type="entry name" value="Glyco_trans_35"/>
</dbReference>
<evidence type="ECO:0000313" key="10">
    <source>
        <dbReference type="EMBL" id="MBP2000919.1"/>
    </source>
</evidence>
<comment type="cofactor">
    <cofactor evidence="2 9">
        <name>pyridoxal 5'-phosphate</name>
        <dbReference type="ChEBI" id="CHEBI:597326"/>
    </cofactor>
</comment>
<evidence type="ECO:0000256" key="4">
    <source>
        <dbReference type="ARBA" id="ARBA00022676"/>
    </source>
</evidence>
<keyword evidence="6 9" id="KW-0663">Pyridoxal phosphate</keyword>
<evidence type="ECO:0000256" key="7">
    <source>
        <dbReference type="ARBA" id="ARBA00023277"/>
    </source>
</evidence>
<dbReference type="PANTHER" id="PTHR11468:SF3">
    <property type="entry name" value="GLYCOGEN PHOSPHORYLASE, LIVER FORM"/>
    <property type="match status" value="1"/>
</dbReference>
<comment type="similarity">
    <text evidence="3 9">Belongs to the glycogen phosphorylase family.</text>
</comment>
<dbReference type="EC" id="2.4.1.1" evidence="9"/>
<accession>A0ABS4JGS2</accession>
<comment type="catalytic activity">
    <reaction evidence="1 9">
        <text>[(1-&gt;4)-alpha-D-glucosyl](n) + phosphate = [(1-&gt;4)-alpha-D-glucosyl](n-1) + alpha-D-glucose 1-phosphate</text>
        <dbReference type="Rhea" id="RHEA:41732"/>
        <dbReference type="Rhea" id="RHEA-COMP:9584"/>
        <dbReference type="Rhea" id="RHEA-COMP:9586"/>
        <dbReference type="ChEBI" id="CHEBI:15444"/>
        <dbReference type="ChEBI" id="CHEBI:43474"/>
        <dbReference type="ChEBI" id="CHEBI:58601"/>
        <dbReference type="EC" id="2.4.1.1"/>
    </reaction>
</comment>
<comment type="function">
    <text evidence="8">Phosphorylase is an important allosteric enzyme in carbohydrate metabolism. Enzymes from different sources differ in their regulatory mechanisms and in their natural substrates. However, all known phosphorylases share catalytic and structural properties.</text>
</comment>
<keyword evidence="5 9" id="KW-0808">Transferase</keyword>
<gene>
    <name evidence="10" type="ORF">J2Z69_001962</name>
</gene>
<keyword evidence="11" id="KW-1185">Reference proteome</keyword>